<dbReference type="InterPro" id="IPR001732">
    <property type="entry name" value="UDP-Glc/GDP-Man_DH_N"/>
</dbReference>
<dbReference type="InterPro" id="IPR008927">
    <property type="entry name" value="6-PGluconate_DH-like_C_sf"/>
</dbReference>
<evidence type="ECO:0000256" key="5">
    <source>
        <dbReference type="ARBA" id="ARBA00023002"/>
    </source>
</evidence>
<feature type="binding site" evidence="10">
    <location>
        <position position="327"/>
    </location>
    <ligand>
        <name>substrate</name>
    </ligand>
</feature>
<reference evidence="13" key="1">
    <citation type="submission" date="2022-01" db="EMBL/GenBank/DDBJ databases">
        <title>Collection of gut derived symbiotic bacterial strains cultured from healthy donors.</title>
        <authorList>
            <person name="Lin H."/>
            <person name="Kohout C."/>
            <person name="Waligurski E."/>
            <person name="Pamer E.G."/>
        </authorList>
    </citation>
    <scope>NUCLEOTIDE SEQUENCE</scope>
    <source>
        <strain evidence="13">DFI.6.55</strain>
    </source>
</reference>
<feature type="binding site" evidence="10">
    <location>
        <position position="203"/>
    </location>
    <ligand>
        <name>substrate</name>
    </ligand>
</feature>
<evidence type="ECO:0000256" key="4">
    <source>
        <dbReference type="ARBA" id="ARBA00015132"/>
    </source>
</evidence>
<evidence type="ECO:0000256" key="8">
    <source>
        <dbReference type="PIRNR" id="PIRNR000124"/>
    </source>
</evidence>
<dbReference type="InterPro" id="IPR014026">
    <property type="entry name" value="UDP-Glc/GDP-Man_DH_dimer"/>
</dbReference>
<dbReference type="SUPFAM" id="SSF51735">
    <property type="entry name" value="NAD(P)-binding Rossmann-fold domains"/>
    <property type="match status" value="1"/>
</dbReference>
<dbReference type="SUPFAM" id="SSF52413">
    <property type="entry name" value="UDP-glucose/GDP-mannose dehydrogenase C-terminal domain"/>
    <property type="match status" value="1"/>
</dbReference>
<feature type="binding site" evidence="10">
    <location>
        <position position="410"/>
    </location>
    <ligand>
        <name>substrate</name>
    </ligand>
</feature>
<proteinExistence type="inferred from homology"/>
<dbReference type="InterPro" id="IPR036220">
    <property type="entry name" value="UDP-Glc/GDP-Man_DH_C_sf"/>
</dbReference>
<feature type="binding site" evidence="10">
    <location>
        <begin position="145"/>
        <end position="148"/>
    </location>
    <ligand>
        <name>substrate</name>
    </ligand>
</feature>
<dbReference type="InterPro" id="IPR028357">
    <property type="entry name" value="UDPglc_DH_bac"/>
</dbReference>
<dbReference type="InterPro" id="IPR036291">
    <property type="entry name" value="NAD(P)-bd_dom_sf"/>
</dbReference>
<evidence type="ECO:0000313" key="14">
    <source>
        <dbReference type="Proteomes" id="UP001299608"/>
    </source>
</evidence>
<keyword evidence="6 8" id="KW-0520">NAD</keyword>
<feature type="binding site" evidence="11">
    <location>
        <position position="262"/>
    </location>
    <ligand>
        <name>NAD(+)</name>
        <dbReference type="ChEBI" id="CHEBI:57540"/>
    </ligand>
</feature>
<gene>
    <name evidence="13" type="ORF">L0N08_22385</name>
</gene>
<feature type="active site" description="Nucleophile" evidence="9">
    <location>
        <position position="259"/>
    </location>
</feature>
<dbReference type="PANTHER" id="PTHR43750">
    <property type="entry name" value="UDP-GLUCOSE 6-DEHYDROGENASE TUAD"/>
    <property type="match status" value="1"/>
</dbReference>
<evidence type="ECO:0000256" key="6">
    <source>
        <dbReference type="ARBA" id="ARBA00023027"/>
    </source>
</evidence>
<feature type="binding site" evidence="11">
    <location>
        <position position="121"/>
    </location>
    <ligand>
        <name>NAD(+)</name>
        <dbReference type="ChEBI" id="CHEBI:57540"/>
    </ligand>
</feature>
<dbReference type="Pfam" id="PF03721">
    <property type="entry name" value="UDPG_MGDP_dh_N"/>
    <property type="match status" value="1"/>
</dbReference>
<dbReference type="SMART" id="SM00984">
    <property type="entry name" value="UDPG_MGDP_dh_C"/>
    <property type="match status" value="1"/>
</dbReference>
<comment type="pathway">
    <text evidence="1">Nucleotide-sugar biosynthesis; UDP-alpha-D-glucuronate biosynthesis; UDP-alpha-D-glucuronate from UDP-alpha-D-glucose: step 1/1.</text>
</comment>
<dbReference type="Pfam" id="PF03720">
    <property type="entry name" value="UDPG_MGDP_dh_C"/>
    <property type="match status" value="1"/>
</dbReference>
<dbReference type="SUPFAM" id="SSF48179">
    <property type="entry name" value="6-phosphogluconate dehydrogenase C-terminal domain-like"/>
    <property type="match status" value="1"/>
</dbReference>
<protein>
    <recommendedName>
        <fullName evidence="4 8">UDP-glucose 6-dehydrogenase</fullName>
        <ecNumber evidence="3 8">1.1.1.22</ecNumber>
    </recommendedName>
</protein>
<dbReference type="GO" id="GO:0003979">
    <property type="term" value="F:UDP-glucose 6-dehydrogenase activity"/>
    <property type="evidence" value="ECO:0007669"/>
    <property type="project" value="UniProtKB-EC"/>
</dbReference>
<dbReference type="Pfam" id="PF00984">
    <property type="entry name" value="UDPG_MGDP_dh"/>
    <property type="match status" value="1"/>
</dbReference>
<dbReference type="RefSeq" id="WP_235957808.1">
    <property type="nucleotide sequence ID" value="NZ_JAAITT010000094.1"/>
</dbReference>
<dbReference type="Gene3D" id="1.10.1040.10">
    <property type="entry name" value="N-(1-d-carboxylethyl)-l-norvaline Dehydrogenase, domain 2"/>
    <property type="match status" value="1"/>
</dbReference>
<feature type="binding site" evidence="11">
    <location>
        <position position="335"/>
    </location>
    <ligand>
        <name>NAD(+)</name>
        <dbReference type="ChEBI" id="CHEBI:57540"/>
    </ligand>
</feature>
<evidence type="ECO:0000313" key="13">
    <source>
        <dbReference type="EMBL" id="MCG4748173.1"/>
    </source>
</evidence>
<evidence type="ECO:0000256" key="1">
    <source>
        <dbReference type="ARBA" id="ARBA00004701"/>
    </source>
</evidence>
<evidence type="ECO:0000256" key="11">
    <source>
        <dbReference type="PIRSR" id="PIRSR500134-3"/>
    </source>
</evidence>
<dbReference type="EMBL" id="JAKNGE010000033">
    <property type="protein sequence ID" value="MCG4748173.1"/>
    <property type="molecule type" value="Genomic_DNA"/>
</dbReference>
<feature type="binding site" evidence="10">
    <location>
        <position position="256"/>
    </location>
    <ligand>
        <name>substrate</name>
    </ligand>
</feature>
<evidence type="ECO:0000256" key="2">
    <source>
        <dbReference type="ARBA" id="ARBA00006601"/>
    </source>
</evidence>
<dbReference type="AlphaFoldDB" id="A0AAW5BXV7"/>
<dbReference type="EC" id="1.1.1.22" evidence="3 8"/>
<feature type="binding site" evidence="11">
    <location>
        <position position="148"/>
    </location>
    <ligand>
        <name>NAD(+)</name>
        <dbReference type="ChEBI" id="CHEBI:57540"/>
    </ligand>
</feature>
<dbReference type="InterPro" id="IPR014027">
    <property type="entry name" value="UDP-Glc/GDP-Man_DH_C"/>
</dbReference>
<comment type="similarity">
    <text evidence="2 8">Belongs to the UDP-glucose/GDP-mannose dehydrogenase family.</text>
</comment>
<dbReference type="NCBIfam" id="TIGR03026">
    <property type="entry name" value="NDP-sugDHase"/>
    <property type="match status" value="1"/>
</dbReference>
<name>A0AAW5BXV7_9FIRM</name>
<feature type="domain" description="UDP-glucose/GDP-mannose dehydrogenase C-terminal" evidence="12">
    <location>
        <begin position="321"/>
        <end position="409"/>
    </location>
</feature>
<feature type="binding site" evidence="11">
    <location>
        <position position="32"/>
    </location>
    <ligand>
        <name>NAD(+)</name>
        <dbReference type="ChEBI" id="CHEBI:57540"/>
    </ligand>
</feature>
<dbReference type="PIRSF" id="PIRSF000124">
    <property type="entry name" value="UDPglc_GDPman_dh"/>
    <property type="match status" value="1"/>
</dbReference>
<dbReference type="InterPro" id="IPR013328">
    <property type="entry name" value="6PGD_dom2"/>
</dbReference>
<feature type="binding site" evidence="11">
    <location>
        <position position="86"/>
    </location>
    <ligand>
        <name>NAD(+)</name>
        <dbReference type="ChEBI" id="CHEBI:57540"/>
    </ligand>
</feature>
<comment type="caution">
    <text evidence="13">The sequence shown here is derived from an EMBL/GenBank/DDBJ whole genome shotgun (WGS) entry which is preliminary data.</text>
</comment>
<comment type="catalytic activity">
    <reaction evidence="7 8">
        <text>UDP-alpha-D-glucose + 2 NAD(+) + H2O = UDP-alpha-D-glucuronate + 2 NADH + 3 H(+)</text>
        <dbReference type="Rhea" id="RHEA:23596"/>
        <dbReference type="ChEBI" id="CHEBI:15377"/>
        <dbReference type="ChEBI" id="CHEBI:15378"/>
        <dbReference type="ChEBI" id="CHEBI:57540"/>
        <dbReference type="ChEBI" id="CHEBI:57945"/>
        <dbReference type="ChEBI" id="CHEBI:58052"/>
        <dbReference type="ChEBI" id="CHEBI:58885"/>
        <dbReference type="EC" id="1.1.1.22"/>
    </reaction>
</comment>
<evidence type="ECO:0000256" key="10">
    <source>
        <dbReference type="PIRSR" id="PIRSR500134-2"/>
    </source>
</evidence>
<feature type="binding site" evidence="10">
    <location>
        <begin position="248"/>
        <end position="252"/>
    </location>
    <ligand>
        <name>substrate</name>
    </ligand>
</feature>
<dbReference type="Gene3D" id="3.40.50.720">
    <property type="entry name" value="NAD(P)-binding Rossmann-like Domain"/>
    <property type="match status" value="2"/>
</dbReference>
<dbReference type="InterPro" id="IPR017476">
    <property type="entry name" value="UDP-Glc/GDP-Man"/>
</dbReference>
<feature type="binding site" evidence="11">
    <location>
        <position position="37"/>
    </location>
    <ligand>
        <name>NAD(+)</name>
        <dbReference type="ChEBI" id="CHEBI:57540"/>
    </ligand>
</feature>
<dbReference type="Proteomes" id="UP001299608">
    <property type="component" value="Unassembled WGS sequence"/>
</dbReference>
<dbReference type="PANTHER" id="PTHR43750:SF2">
    <property type="entry name" value="UDP-GLUCOSE 6-DEHYDROGENASE"/>
    <property type="match status" value="1"/>
</dbReference>
<evidence type="ECO:0000256" key="3">
    <source>
        <dbReference type="ARBA" id="ARBA00012954"/>
    </source>
</evidence>
<dbReference type="GO" id="GO:0051287">
    <property type="term" value="F:NAD binding"/>
    <property type="evidence" value="ECO:0007669"/>
    <property type="project" value="InterPro"/>
</dbReference>
<keyword evidence="5 8" id="KW-0560">Oxidoreductase</keyword>
<accession>A0AAW5BXV7</accession>
<dbReference type="PIRSF" id="PIRSF500134">
    <property type="entry name" value="UDPglc_DH_bac"/>
    <property type="match status" value="1"/>
</dbReference>
<sequence length="410" mass="46644">MGKKRIAVVGTGYVGLSIATLLAQYHTVIAVDIIPEKIELLNQRRITIQDVYIEKYLIEKDLDLTATMDGVMAYKNADFVVIATPTNYDSKKNFFDTSAVESVIELVIKTNPEAMIIIKSTIPVGYTESVRKKYKTKNIIFSPEFLRESKALYDNLYPSRIIVGCDKDSREKAETFAELLREGAIKENIDTLFMGFTEAEAVKLFANTYLALRVSYFNELDTYAEMKSLNTQAIINGVCLDPRIGTHYNNPSFGYGGYCLPKDTKQLLANYQDIPENLIGAIVESNRTRKDFIANRVLEFAGAYEANDGWNKDKEKEIVVGVYRLTMKSNSDNFRQSSIQGIMKRIKAKGATIIIYEPTLQDGDTFFGSRIMNDLDKFKRKSKTIIANRFDRCLNDVKDKVYTRDIFQRD</sequence>
<dbReference type="GO" id="GO:0000271">
    <property type="term" value="P:polysaccharide biosynthetic process"/>
    <property type="evidence" value="ECO:0007669"/>
    <property type="project" value="InterPro"/>
</dbReference>
<feature type="binding site" evidence="10">
    <location>
        <position position="328"/>
    </location>
    <ligand>
        <name>substrate</name>
    </ligand>
</feature>
<evidence type="ECO:0000256" key="7">
    <source>
        <dbReference type="ARBA" id="ARBA00047473"/>
    </source>
</evidence>
<evidence type="ECO:0000256" key="9">
    <source>
        <dbReference type="PIRSR" id="PIRSR500134-1"/>
    </source>
</evidence>
<evidence type="ECO:0000259" key="12">
    <source>
        <dbReference type="SMART" id="SM00984"/>
    </source>
</evidence>
<organism evidence="13 14">
    <name type="scientific">Enterocloster aldenensis</name>
    <dbReference type="NCBI Taxonomy" id="358742"/>
    <lineage>
        <taxon>Bacteria</taxon>
        <taxon>Bacillati</taxon>
        <taxon>Bacillota</taxon>
        <taxon>Clostridia</taxon>
        <taxon>Lachnospirales</taxon>
        <taxon>Lachnospiraceae</taxon>
        <taxon>Enterocloster</taxon>
    </lineage>
</organism>